<gene>
    <name evidence="1" type="ORF">CLV51_10946</name>
</gene>
<evidence type="ECO:0000313" key="1">
    <source>
        <dbReference type="EMBL" id="PSL43052.1"/>
    </source>
</evidence>
<reference evidence="1 2" key="1">
    <citation type="submission" date="2018-03" db="EMBL/GenBank/DDBJ databases">
        <title>Genomic Encyclopedia of Archaeal and Bacterial Type Strains, Phase II (KMG-II): from individual species to whole genera.</title>
        <authorList>
            <person name="Goeker M."/>
        </authorList>
    </citation>
    <scope>NUCLEOTIDE SEQUENCE [LARGE SCALE GENOMIC DNA]</scope>
    <source>
        <strain evidence="1 2">DSM 24859</strain>
    </source>
</reference>
<comment type="caution">
    <text evidence="1">The sequence shown here is derived from an EMBL/GenBank/DDBJ whole genome shotgun (WGS) entry which is preliminary data.</text>
</comment>
<protein>
    <recommendedName>
        <fullName evidence="3">Substrate import-associated zinc metallohydrolase lipoprotein</fullName>
    </recommendedName>
</protein>
<dbReference type="PROSITE" id="PS51257">
    <property type="entry name" value="PROKAR_LIPOPROTEIN"/>
    <property type="match status" value="1"/>
</dbReference>
<dbReference type="OrthoDB" id="9792407at2"/>
<dbReference type="GO" id="GO:0008237">
    <property type="term" value="F:metallopeptidase activity"/>
    <property type="evidence" value="ECO:0007669"/>
    <property type="project" value="InterPro"/>
</dbReference>
<name>A0A2P8HA03_CHINA</name>
<dbReference type="EMBL" id="PYAW01000009">
    <property type="protein sequence ID" value="PSL43052.1"/>
    <property type="molecule type" value="Genomic_DNA"/>
</dbReference>
<evidence type="ECO:0008006" key="3">
    <source>
        <dbReference type="Google" id="ProtNLM"/>
    </source>
</evidence>
<keyword evidence="2" id="KW-1185">Reference proteome</keyword>
<evidence type="ECO:0000313" key="2">
    <source>
        <dbReference type="Proteomes" id="UP000240971"/>
    </source>
</evidence>
<dbReference type="RefSeq" id="WP_106531148.1">
    <property type="nucleotide sequence ID" value="NZ_PYAW01000009.1"/>
</dbReference>
<dbReference type="Gene3D" id="3.40.390.10">
    <property type="entry name" value="Collagenase (Catalytic Domain)"/>
    <property type="match status" value="1"/>
</dbReference>
<dbReference type="AlphaFoldDB" id="A0A2P8HA03"/>
<accession>A0A2P8HA03</accession>
<sequence>MINLLKIASFMLIAGALSCTKTHDTSSGNVIKDSVENLTPKVMAVPVSVVAYYKLSPFYQKFLDLNDLPILSSAAVPDAALQQAYNIIKIMCSRRPEAFKELKKNKIRIGVMGVKEKTTTMPEHSDLTPKDYWDARARGLGATLERPLSSCAEENLLGYPGDSYKGEDITVHEFSHTFHQMAMNYIDTSFDRRLKATYNTAMANGLWANTYSATNYLEYFAEGVQIFFNVGQSTKGDGIHNGIYNRIQLYSYDRALHDFIADAFGGNDMPYMTISKYYKQ</sequence>
<dbReference type="InterPro" id="IPR024079">
    <property type="entry name" value="MetalloPept_cat_dom_sf"/>
</dbReference>
<proteinExistence type="predicted"/>
<dbReference type="Proteomes" id="UP000240971">
    <property type="component" value="Unassembled WGS sequence"/>
</dbReference>
<dbReference type="SUPFAM" id="SSF55486">
    <property type="entry name" value="Metalloproteases ('zincins'), catalytic domain"/>
    <property type="match status" value="1"/>
</dbReference>
<organism evidence="1 2">
    <name type="scientific">Chitinophaga niastensis</name>
    <dbReference type="NCBI Taxonomy" id="536980"/>
    <lineage>
        <taxon>Bacteria</taxon>
        <taxon>Pseudomonadati</taxon>
        <taxon>Bacteroidota</taxon>
        <taxon>Chitinophagia</taxon>
        <taxon>Chitinophagales</taxon>
        <taxon>Chitinophagaceae</taxon>
        <taxon>Chitinophaga</taxon>
    </lineage>
</organism>